<dbReference type="EMBL" id="BLXT01007673">
    <property type="protein sequence ID" value="GFO41143.1"/>
    <property type="molecule type" value="Genomic_DNA"/>
</dbReference>
<reference evidence="1 2" key="1">
    <citation type="journal article" date="2021" name="Elife">
        <title>Chloroplast acquisition without the gene transfer in kleptoplastic sea slugs, Plakobranchus ocellatus.</title>
        <authorList>
            <person name="Maeda T."/>
            <person name="Takahashi S."/>
            <person name="Yoshida T."/>
            <person name="Shimamura S."/>
            <person name="Takaki Y."/>
            <person name="Nagai Y."/>
            <person name="Toyoda A."/>
            <person name="Suzuki Y."/>
            <person name="Arimoto A."/>
            <person name="Ishii H."/>
            <person name="Satoh N."/>
            <person name="Nishiyama T."/>
            <person name="Hasebe M."/>
            <person name="Maruyama T."/>
            <person name="Minagawa J."/>
            <person name="Obokata J."/>
            <person name="Shigenobu S."/>
        </authorList>
    </citation>
    <scope>NUCLEOTIDE SEQUENCE [LARGE SCALE GENOMIC DNA]</scope>
</reference>
<name>A0AAV4DA57_9GAST</name>
<gene>
    <name evidence="1" type="ORF">PoB_006764800</name>
</gene>
<protein>
    <recommendedName>
        <fullName evidence="3">Receptor ligand binding region domain-containing protein</fullName>
    </recommendedName>
</protein>
<evidence type="ECO:0008006" key="3">
    <source>
        <dbReference type="Google" id="ProtNLM"/>
    </source>
</evidence>
<evidence type="ECO:0000313" key="2">
    <source>
        <dbReference type="Proteomes" id="UP000735302"/>
    </source>
</evidence>
<dbReference type="AlphaFoldDB" id="A0AAV4DA57"/>
<evidence type="ECO:0000313" key="1">
    <source>
        <dbReference type="EMBL" id="GFO41143.1"/>
    </source>
</evidence>
<sequence>MITSEQLCPSQWAITHRKVKHAHCTRRVSISHKHTRTRSGSRYVSSSLKVSSCKTTSRRISEKGVSRIIPPWSLLKGIVMVSLVFSTSPAISVRVLPISTTTPTNITNITISTKSTCNIGLLMPALHHNSTSPTGDASKPGTLWYAQPIVDIVQAALDEAVAVLSASHSVDPAKKKGGSSGLNCNVEIEWRDGGWDEKSALGQAVALHMDHKIKVIVGPPGHKCE</sequence>
<proteinExistence type="predicted"/>
<dbReference type="Proteomes" id="UP000735302">
    <property type="component" value="Unassembled WGS sequence"/>
</dbReference>
<comment type="caution">
    <text evidence="1">The sequence shown here is derived from an EMBL/GenBank/DDBJ whole genome shotgun (WGS) entry which is preliminary data.</text>
</comment>
<keyword evidence="2" id="KW-1185">Reference proteome</keyword>
<accession>A0AAV4DA57</accession>
<organism evidence="1 2">
    <name type="scientific">Plakobranchus ocellatus</name>
    <dbReference type="NCBI Taxonomy" id="259542"/>
    <lineage>
        <taxon>Eukaryota</taxon>
        <taxon>Metazoa</taxon>
        <taxon>Spiralia</taxon>
        <taxon>Lophotrochozoa</taxon>
        <taxon>Mollusca</taxon>
        <taxon>Gastropoda</taxon>
        <taxon>Heterobranchia</taxon>
        <taxon>Euthyneura</taxon>
        <taxon>Panpulmonata</taxon>
        <taxon>Sacoglossa</taxon>
        <taxon>Placobranchoidea</taxon>
        <taxon>Plakobranchidae</taxon>
        <taxon>Plakobranchus</taxon>
    </lineage>
</organism>